<dbReference type="RefSeq" id="WP_034559221.1">
    <property type="nucleotide sequence ID" value="NZ_FZML01000010.1"/>
</dbReference>
<dbReference type="SUPFAM" id="SSF116734">
    <property type="entry name" value="DNA methylase specificity domain"/>
    <property type="match status" value="1"/>
</dbReference>
<dbReference type="InterPro" id="IPR044946">
    <property type="entry name" value="Restrct_endonuc_typeI_TRD_sf"/>
</dbReference>
<dbReference type="GO" id="GO:0003677">
    <property type="term" value="F:DNA binding"/>
    <property type="evidence" value="ECO:0007669"/>
    <property type="project" value="UniProtKB-KW"/>
</dbReference>
<dbReference type="AlphaFoldDB" id="A0A099TYB4"/>
<protein>
    <recommendedName>
        <fullName evidence="7">Restriction endonuclease subunit S</fullName>
    </recommendedName>
</protein>
<dbReference type="EMBL" id="JRPD02000001">
    <property type="protein sequence ID" value="TLE01662.1"/>
    <property type="molecule type" value="Genomic_DNA"/>
</dbReference>
<reference evidence="3 6" key="2">
    <citation type="submission" date="2018-06" db="EMBL/GenBank/DDBJ databases">
        <authorList>
            <consortium name="Pathogen Informatics"/>
            <person name="Doyle S."/>
        </authorList>
    </citation>
    <scope>NUCLEOTIDE SEQUENCE [LARGE SCALE GENOMIC DNA]</scope>
    <source>
        <strain evidence="3 6">NCTC12714</strain>
    </source>
</reference>
<dbReference type="GO" id="GO:0009307">
    <property type="term" value="P:DNA restriction-modification system"/>
    <property type="evidence" value="ECO:0007669"/>
    <property type="project" value="UniProtKB-KW"/>
</dbReference>
<sequence>MAGEIPEYWEVRKLKYVIYLKNQRCGNSDFKIELENIESKTGQYILTNEIVFEDSGINFYKCDILFGKLRPYLAKVFLAK</sequence>
<reference evidence="4 5" key="1">
    <citation type="journal article" date="2014" name="Genome Announc.">
        <title>Draft genome sequences of eight enterohepatic helicobacter species isolated from both laboratory and wild rodents.</title>
        <authorList>
            <person name="Sheh A."/>
            <person name="Shen Z."/>
            <person name="Fox J.G."/>
        </authorList>
    </citation>
    <scope>NUCLEOTIDE SEQUENCE [LARGE SCALE GENOMIC DNA]</scope>
    <source>
        <strain evidence="4 5">ST1</strain>
    </source>
</reference>
<evidence type="ECO:0008006" key="7">
    <source>
        <dbReference type="Google" id="ProtNLM"/>
    </source>
</evidence>
<organism evidence="3 6">
    <name type="scientific">Helicobacter muridarum</name>
    <dbReference type="NCBI Taxonomy" id="216"/>
    <lineage>
        <taxon>Bacteria</taxon>
        <taxon>Pseudomonadati</taxon>
        <taxon>Campylobacterota</taxon>
        <taxon>Epsilonproteobacteria</taxon>
        <taxon>Campylobacterales</taxon>
        <taxon>Helicobacteraceae</taxon>
        <taxon>Helicobacter</taxon>
    </lineage>
</organism>
<keyword evidence="2" id="KW-0238">DNA-binding</keyword>
<dbReference type="Proteomes" id="UP000029922">
    <property type="component" value="Unassembled WGS sequence"/>
</dbReference>
<evidence type="ECO:0000256" key="1">
    <source>
        <dbReference type="ARBA" id="ARBA00022747"/>
    </source>
</evidence>
<evidence type="ECO:0000313" key="5">
    <source>
        <dbReference type="Proteomes" id="UP000029922"/>
    </source>
</evidence>
<dbReference type="OrthoDB" id="5323932at2"/>
<evidence type="ECO:0000313" key="3">
    <source>
        <dbReference type="EMBL" id="STQ86286.1"/>
    </source>
</evidence>
<dbReference type="Proteomes" id="UP000255139">
    <property type="component" value="Unassembled WGS sequence"/>
</dbReference>
<evidence type="ECO:0000256" key="2">
    <source>
        <dbReference type="ARBA" id="ARBA00023125"/>
    </source>
</evidence>
<proteinExistence type="predicted"/>
<dbReference type="STRING" id="216.LS73_08840"/>
<dbReference type="Gene3D" id="3.90.220.20">
    <property type="entry name" value="DNA methylase specificity domains"/>
    <property type="match status" value="1"/>
</dbReference>
<keyword evidence="1" id="KW-0680">Restriction system</keyword>
<gene>
    <name evidence="4" type="ORF">LS73_000550</name>
    <name evidence="3" type="ORF">NCTC12714_01091</name>
</gene>
<evidence type="ECO:0000313" key="4">
    <source>
        <dbReference type="EMBL" id="TLE01662.1"/>
    </source>
</evidence>
<name>A0A099TYB4_9HELI</name>
<accession>A0A099TYB4</accession>
<evidence type="ECO:0000313" key="6">
    <source>
        <dbReference type="Proteomes" id="UP000255139"/>
    </source>
</evidence>
<keyword evidence="6" id="KW-1185">Reference proteome</keyword>
<dbReference type="EMBL" id="UGJE01000002">
    <property type="protein sequence ID" value="STQ86286.1"/>
    <property type="molecule type" value="Genomic_DNA"/>
</dbReference>